<reference evidence="1" key="1">
    <citation type="submission" date="2019-02" db="EMBL/GenBank/DDBJ databases">
        <title>Draft genome of the type strain Pelomonas aquatica CCUG 52575T.</title>
        <authorList>
            <person name="Gomila M."/>
            <person name="Lalucat J."/>
        </authorList>
    </citation>
    <scope>NUCLEOTIDE SEQUENCE</scope>
    <source>
        <strain evidence="1">CCUG 52575</strain>
    </source>
</reference>
<dbReference type="EMBL" id="SGUG01000044">
    <property type="protein sequence ID" value="MDG0864886.1"/>
    <property type="molecule type" value="Genomic_DNA"/>
</dbReference>
<protein>
    <submittedName>
        <fullName evidence="1">Uncharacterized protein</fullName>
    </submittedName>
</protein>
<proteinExistence type="predicted"/>
<comment type="caution">
    <text evidence="1">The sequence shown here is derived from an EMBL/GenBank/DDBJ whole genome shotgun (WGS) entry which is preliminary data.</text>
</comment>
<evidence type="ECO:0000313" key="1">
    <source>
        <dbReference type="EMBL" id="MDG0864886.1"/>
    </source>
</evidence>
<sequence length="1316" mass="145145">MPQLTLPRKLWHESTDGAVTVEQAALPSRTDSFVVLGEAGMGKTELLSWLGQQPGHVYCTARKLNNTRLDSARLLGDATTVVIDALDELSVQGDGDAVDLVLQRLGDLGYPRFVLSCRVADWRNATAVAAIHEVYAEPELSVMHLCAFDDDEVLAILTGKLGTEAAAVAVVEHFEGVGLGGLLANPQTLEMIASVAKAGPLPNTKEALFRRAADVLRLEHRKEKIERQPSLEAALDAAGAAFAALILTGGDAVTVATANSEDGEIAFAEAAALPMASELRAVLGTRLFATVGAASRFSYCHRRIGEYLGARWLAKQCSTVLKRKRLLALFHSHDVVPSSLRGLHAWLATHHGDLAADVIGKDPMGVIEYGDADSLDRAQAGLLLDALEKAALEDPNFLKGPWQRFTMSGVAQPFHLDRVLGLVSQRSAPLRLRMLLLGAVRGSAIADPLFDACMHMALDPQEAFSVRSRACDVLIDSSRTNLPDLVQALRSAGDDGVRLALDVVEEKGFGPFSDADIAQLVVSHAQRNDRTIGLFSKMVRIAPDARVGGILDELAKLLAPPSSRFERAGNHELTDLAYGLIARRLSWQPVEALDLWKWLKPFHTDTYYGGSTRAKVHEFIKNRPDLRRPIQRLVLLEEPGPKTIYQRGWRLESRSSGYGYSDEDIVALLETLDPTNRSDKRWRDLLTLVRHSDTAGKGPRDAAKRFVQNRPDMQAWIDRLAEPRTPEWEIKQEQEKRRRAAKQAVQWQQHRATFGKKLTAIASGQLQPMIDLSSAYLDKFHDLNHDATPVERLTQWLGPQITAAALQGFEAFLHNGAALSPATMAASHVESKRWQTGAIIVAAIAERLRTGRGFDGISDERIAACFLELRDTRIDDHAKLPTLQDAVEAEAKSRGLVAPTLAIWIRPQLEARRSYVSELHAMVWDDLSDQQAADQSLQWLQEIPDMAGEPEATLIDRLIASRRFTALISLAEARLKQQLSDERRRNWQAVQFVANFDPYQSQLSGWAKADAELIMAIRSRSASSRNRRFSVALSPAQLTWLLATFRGVFPYGRKVSGSDSSDDTRAPASEFLSDVADRLAEMTSDDAIAGLTALRNAPEDSHTEYLKVLAAEQRRKATEERYRPPTLASVGAIMHAQPPSTVADLQSTVLCLLDEVQARVRSDPADSWRGFYGPTGPHDEEVCRDYLLVMLGPRPESIQMLPEGHLANDKRADIIGILAGMRLPVEIKGQWHADVWTAADSQLDRLYTADYAAERRGIYLVLWFGRQVPKSKLPRSSGRGKRAPTSPEELRTKLIASSRAAQEGRVAVVVLDLERK</sequence>
<evidence type="ECO:0000313" key="2">
    <source>
        <dbReference type="Proteomes" id="UP001152766"/>
    </source>
</evidence>
<keyword evidence="2" id="KW-1185">Reference proteome</keyword>
<dbReference type="Proteomes" id="UP001152766">
    <property type="component" value="Unassembled WGS sequence"/>
</dbReference>
<gene>
    <name evidence="1" type="ORF">EXJ73_20715</name>
</gene>
<accession>A0A9X4LIU3</accession>
<dbReference type="RefSeq" id="WP_268149118.1">
    <property type="nucleotide sequence ID" value="NZ_JAPPUW010000006.1"/>
</dbReference>
<name>A0A9X4LIU3_9BURK</name>
<organism evidence="1 2">
    <name type="scientific">Pelomonas aquatica</name>
    <dbReference type="NCBI Taxonomy" id="431058"/>
    <lineage>
        <taxon>Bacteria</taxon>
        <taxon>Pseudomonadati</taxon>
        <taxon>Pseudomonadota</taxon>
        <taxon>Betaproteobacteria</taxon>
        <taxon>Burkholderiales</taxon>
        <taxon>Sphaerotilaceae</taxon>
        <taxon>Roseateles</taxon>
    </lineage>
</organism>